<dbReference type="EMBL" id="CP117416">
    <property type="protein sequence ID" value="WCT56214.1"/>
    <property type="molecule type" value="Genomic_DNA"/>
</dbReference>
<reference evidence="1 2" key="1">
    <citation type="submission" date="2023-02" db="EMBL/GenBank/DDBJ databases">
        <title>Genome sequence of Paenibacillus kyungheensis KACC 18744.</title>
        <authorList>
            <person name="Kim S."/>
            <person name="Heo J."/>
            <person name="Kwon S.-W."/>
        </authorList>
    </citation>
    <scope>NUCLEOTIDE SEQUENCE [LARGE SCALE GENOMIC DNA]</scope>
    <source>
        <strain evidence="1 2">KACC 18744</strain>
    </source>
</reference>
<accession>A0AAX3M1S3</accession>
<dbReference type="AlphaFoldDB" id="A0AAX3M1S3"/>
<dbReference type="Proteomes" id="UP001220509">
    <property type="component" value="Chromosome"/>
</dbReference>
<dbReference type="RefSeq" id="WP_273614519.1">
    <property type="nucleotide sequence ID" value="NZ_CP117416.1"/>
</dbReference>
<gene>
    <name evidence="1" type="ORF">PQ456_01410</name>
</gene>
<organism evidence="1 2">
    <name type="scientific">Paenibacillus kyungheensis</name>
    <dbReference type="NCBI Taxonomy" id="1452732"/>
    <lineage>
        <taxon>Bacteria</taxon>
        <taxon>Bacillati</taxon>
        <taxon>Bacillota</taxon>
        <taxon>Bacilli</taxon>
        <taxon>Bacillales</taxon>
        <taxon>Paenibacillaceae</taxon>
        <taxon>Paenibacillus</taxon>
    </lineage>
</organism>
<dbReference type="Pfam" id="PF15585">
    <property type="entry name" value="Imm7"/>
    <property type="match status" value="1"/>
</dbReference>
<evidence type="ECO:0000313" key="1">
    <source>
        <dbReference type="EMBL" id="WCT56214.1"/>
    </source>
</evidence>
<keyword evidence="2" id="KW-1185">Reference proteome</keyword>
<proteinExistence type="predicted"/>
<protein>
    <submittedName>
        <fullName evidence="1">Imm7 family immunity protein</fullName>
    </submittedName>
</protein>
<name>A0AAX3M1S3_9BACL</name>
<sequence length="137" mass="15929">MYQYHGWAVLSISVDDESNHIEDSKMLLQVQNYISKMKDNIDIIEVKAINGQYHFLMTGFSNHKIISEYNPINIFRHIGILASGSYGILYVYDDEDLEYFNEFRVYVLTRGDISEKSDTYLSPLIPTVANKSEFEIE</sequence>
<dbReference type="InterPro" id="IPR028965">
    <property type="entry name" value="Imm7"/>
</dbReference>
<evidence type="ECO:0000313" key="2">
    <source>
        <dbReference type="Proteomes" id="UP001220509"/>
    </source>
</evidence>
<dbReference type="KEGG" id="pka:PQ456_01410"/>